<evidence type="ECO:0000313" key="2">
    <source>
        <dbReference type="Proteomes" id="UP000177614"/>
    </source>
</evidence>
<sequence length="158" mass="18199">MPQIELTQKQYGDLLRSLTVSSFVVSYIKDMAGVEVDLDPDKMINDLLSQGADFGYPTMNDLEQSEWQEMELFPQAMDILKEYDDFMFWERLASDFAERDLASHNNVAVPLQKEHAPQIEELASSLLKLEQSLAVEEKYHEEFEKNGLDNVYVKGIND</sequence>
<gene>
    <name evidence="1" type="ORF">A2V81_00725</name>
</gene>
<dbReference type="Proteomes" id="UP000177614">
    <property type="component" value="Unassembled WGS sequence"/>
</dbReference>
<comment type="caution">
    <text evidence="1">The sequence shown here is derived from an EMBL/GenBank/DDBJ whole genome shotgun (WGS) entry which is preliminary data.</text>
</comment>
<dbReference type="AlphaFoldDB" id="A0A1F4XLF5"/>
<reference evidence="1 2" key="1">
    <citation type="journal article" date="2016" name="Nat. Commun.">
        <title>Thousands of microbial genomes shed light on interconnected biogeochemical processes in an aquifer system.</title>
        <authorList>
            <person name="Anantharaman K."/>
            <person name="Brown C.T."/>
            <person name="Hug L.A."/>
            <person name="Sharon I."/>
            <person name="Castelle C.J."/>
            <person name="Probst A.J."/>
            <person name="Thomas B.C."/>
            <person name="Singh A."/>
            <person name="Wilkins M.J."/>
            <person name="Karaoz U."/>
            <person name="Brodie E.L."/>
            <person name="Williams K.H."/>
            <person name="Hubbard S.S."/>
            <person name="Banfield J.F."/>
        </authorList>
    </citation>
    <scope>NUCLEOTIDE SEQUENCE [LARGE SCALE GENOMIC DNA]</scope>
</reference>
<name>A0A1F4XLF5_9BACT</name>
<evidence type="ECO:0000313" key="1">
    <source>
        <dbReference type="EMBL" id="OGC82424.1"/>
    </source>
</evidence>
<proteinExistence type="predicted"/>
<organism evidence="1 2">
    <name type="scientific">Candidatus Abawacabacteria bacterium RBG_16_42_10</name>
    <dbReference type="NCBI Taxonomy" id="1817814"/>
    <lineage>
        <taxon>Bacteria</taxon>
        <taxon>Candidatus Abawacaibacteriota</taxon>
    </lineage>
</organism>
<accession>A0A1F4XLF5</accession>
<dbReference type="EMBL" id="MEWR01000007">
    <property type="protein sequence ID" value="OGC82424.1"/>
    <property type="molecule type" value="Genomic_DNA"/>
</dbReference>
<protein>
    <submittedName>
        <fullName evidence="1">Uncharacterized protein</fullName>
    </submittedName>
</protein>